<evidence type="ECO:0000313" key="4">
    <source>
        <dbReference type="Proteomes" id="UP000012062"/>
    </source>
</evidence>
<feature type="domain" description="Endonuclease/exonuclease/phosphatase" evidence="2">
    <location>
        <begin position="85"/>
        <end position="297"/>
    </location>
</feature>
<evidence type="ECO:0000256" key="1">
    <source>
        <dbReference type="SAM" id="Phobius"/>
    </source>
</evidence>
<gene>
    <name evidence="3" type="ORF">MESS2_740026</name>
</gene>
<dbReference type="EMBL" id="CAUM01000144">
    <property type="protein sequence ID" value="CCV08399.1"/>
    <property type="molecule type" value="Genomic_DNA"/>
</dbReference>
<dbReference type="Gene3D" id="3.60.10.10">
    <property type="entry name" value="Endonuclease/exonuclease/phosphatase"/>
    <property type="match status" value="1"/>
</dbReference>
<protein>
    <submittedName>
        <fullName evidence="3">Endonuclease/exonuclease/phosphatase</fullName>
    </submittedName>
</protein>
<name>M5ETV1_9HYPH</name>
<keyword evidence="3" id="KW-0540">Nuclease</keyword>
<dbReference type="AlphaFoldDB" id="M5ETV1"/>
<keyword evidence="1" id="KW-0472">Membrane</keyword>
<proteinExistence type="predicted"/>
<keyword evidence="1" id="KW-0812">Transmembrane</keyword>
<dbReference type="GO" id="GO:0004519">
    <property type="term" value="F:endonuclease activity"/>
    <property type="evidence" value="ECO:0007669"/>
    <property type="project" value="UniProtKB-KW"/>
</dbReference>
<feature type="transmembrane region" description="Helical" evidence="1">
    <location>
        <begin position="26"/>
        <end position="42"/>
    </location>
</feature>
<evidence type="ECO:0000313" key="3">
    <source>
        <dbReference type="EMBL" id="CCV08399.1"/>
    </source>
</evidence>
<dbReference type="eggNOG" id="COG3021">
    <property type="taxonomic scope" value="Bacteria"/>
</dbReference>
<keyword evidence="3" id="KW-0255">Endonuclease</keyword>
<dbReference type="Pfam" id="PF03372">
    <property type="entry name" value="Exo_endo_phos"/>
    <property type="match status" value="1"/>
</dbReference>
<sequence length="309" mass="34358">MLFALGAGASFFGGRQFWTADLINFFRPHLLVLGLLLAVLCLSFRSRIAVLAAALCALTAVVPMLVLPQSARPAPGFPLRIMSANLLIDIQNPDTSRLEAYIAQQRPDLIVTEETLPVWQNALLKSTGLPFDSNRDLNLRDDMKLLSRFPILSEKVVADKIRYPDLVRHPVRFEIATPAGTVIVYAVHPDTPRRPWQWRQRNAYLALLAEVIRKEPPQANIVVVGDWNAPNWSPFFRDFFSATGLLSTESGRWPSPTRFSTRYGSFVPLGTPIDHFAVSAGIGLTTYATGPKFGSNHVPIFAELTLPIR</sequence>
<reference evidence="3 4" key="1">
    <citation type="submission" date="2013-02" db="EMBL/GenBank/DDBJ databases">
        <authorList>
            <person name="Genoscope - CEA"/>
        </authorList>
    </citation>
    <scope>NUCLEOTIDE SEQUENCE [LARGE SCALE GENOMIC DNA]</scope>
    <source>
        <strain evidence="3 4">STM 2683</strain>
    </source>
</reference>
<keyword evidence="1" id="KW-1133">Transmembrane helix</keyword>
<dbReference type="GO" id="GO:0004527">
    <property type="term" value="F:exonuclease activity"/>
    <property type="evidence" value="ECO:0007669"/>
    <property type="project" value="UniProtKB-KW"/>
</dbReference>
<evidence type="ECO:0000259" key="2">
    <source>
        <dbReference type="Pfam" id="PF03372"/>
    </source>
</evidence>
<keyword evidence="4" id="KW-1185">Reference proteome</keyword>
<accession>M5ETV1</accession>
<keyword evidence="3" id="KW-0378">Hydrolase</keyword>
<organism evidence="3 4">
    <name type="scientific">Mesorhizobium metallidurans STM 2683</name>
    <dbReference type="NCBI Taxonomy" id="1297569"/>
    <lineage>
        <taxon>Bacteria</taxon>
        <taxon>Pseudomonadati</taxon>
        <taxon>Pseudomonadota</taxon>
        <taxon>Alphaproteobacteria</taxon>
        <taxon>Hyphomicrobiales</taxon>
        <taxon>Phyllobacteriaceae</taxon>
        <taxon>Mesorhizobium</taxon>
    </lineage>
</organism>
<feature type="transmembrane region" description="Helical" evidence="1">
    <location>
        <begin position="49"/>
        <end position="67"/>
    </location>
</feature>
<dbReference type="SUPFAM" id="SSF56219">
    <property type="entry name" value="DNase I-like"/>
    <property type="match status" value="1"/>
</dbReference>
<dbReference type="InterPro" id="IPR036691">
    <property type="entry name" value="Endo/exonu/phosph_ase_sf"/>
</dbReference>
<dbReference type="Proteomes" id="UP000012062">
    <property type="component" value="Unassembled WGS sequence"/>
</dbReference>
<dbReference type="InterPro" id="IPR005135">
    <property type="entry name" value="Endo/exonuclease/phosphatase"/>
</dbReference>
<comment type="caution">
    <text evidence="3">The sequence shown here is derived from an EMBL/GenBank/DDBJ whole genome shotgun (WGS) entry which is preliminary data.</text>
</comment>
<keyword evidence="3" id="KW-0269">Exonuclease</keyword>